<comment type="caution">
    <text evidence="1">The sequence shown here is derived from an EMBL/GenBank/DDBJ whole genome shotgun (WGS) entry which is preliminary data.</text>
</comment>
<evidence type="ECO:0000313" key="2">
    <source>
        <dbReference type="Proteomes" id="UP000276133"/>
    </source>
</evidence>
<accession>A0A3M7P8R4</accession>
<dbReference type="Proteomes" id="UP000276133">
    <property type="component" value="Unassembled WGS sequence"/>
</dbReference>
<evidence type="ECO:0000313" key="1">
    <source>
        <dbReference type="EMBL" id="RMZ95359.1"/>
    </source>
</evidence>
<name>A0A3M7P8R4_BRAPC</name>
<sequence>MPFFLNGHKAKLSYRDIRLKKYFFGNIIKSNKFIQLEIEIKPAFKFFKQFDKPAKSCLSKYWPPLSFEKPLQIDPKVKKIKQYMLLK</sequence>
<dbReference type="EMBL" id="REGN01012462">
    <property type="protein sequence ID" value="RMZ95359.1"/>
    <property type="molecule type" value="Genomic_DNA"/>
</dbReference>
<keyword evidence="2" id="KW-1185">Reference proteome</keyword>
<proteinExistence type="predicted"/>
<reference evidence="1 2" key="1">
    <citation type="journal article" date="2018" name="Sci. Rep.">
        <title>Genomic signatures of local adaptation to the degree of environmental predictability in rotifers.</title>
        <authorList>
            <person name="Franch-Gras L."/>
            <person name="Hahn C."/>
            <person name="Garcia-Roger E.M."/>
            <person name="Carmona M.J."/>
            <person name="Serra M."/>
            <person name="Gomez A."/>
        </authorList>
    </citation>
    <scope>NUCLEOTIDE SEQUENCE [LARGE SCALE GENOMIC DNA]</scope>
    <source>
        <strain evidence="1">HYR1</strain>
    </source>
</reference>
<organism evidence="1 2">
    <name type="scientific">Brachionus plicatilis</name>
    <name type="common">Marine rotifer</name>
    <name type="synonym">Brachionus muelleri</name>
    <dbReference type="NCBI Taxonomy" id="10195"/>
    <lineage>
        <taxon>Eukaryota</taxon>
        <taxon>Metazoa</taxon>
        <taxon>Spiralia</taxon>
        <taxon>Gnathifera</taxon>
        <taxon>Rotifera</taxon>
        <taxon>Eurotatoria</taxon>
        <taxon>Monogononta</taxon>
        <taxon>Pseudotrocha</taxon>
        <taxon>Ploima</taxon>
        <taxon>Brachionidae</taxon>
        <taxon>Brachionus</taxon>
    </lineage>
</organism>
<dbReference type="AlphaFoldDB" id="A0A3M7P8R4"/>
<gene>
    <name evidence="1" type="ORF">BpHYR1_011755</name>
</gene>
<protein>
    <submittedName>
        <fullName evidence="1">Uncharacterized protein</fullName>
    </submittedName>
</protein>